<dbReference type="SUPFAM" id="SSF53756">
    <property type="entry name" value="UDP-Glycosyltransferase/glycogen phosphorylase"/>
    <property type="match status" value="1"/>
</dbReference>
<dbReference type="KEGG" id="more:E1B28_003690"/>
<sequence>MAKHVVLYTIPSWGHAKPLVAFMVLVAELRMDVVFTFIANVRYPNIMGELAKLPRERLENIKDRIHVMNVPNPSAQGPGPARNDPGFAHAFGILWRSETLKCGTTGKEISGLPRLSLAIIDPFAGYAINAIRSLASPQETPIFSWMSGPVGTFTLMFGPKQLGGLGDIGSKAEKEVSETVGNSATEILTTTGEIVNIPGYPPMFDYELFPQDIDFSVAMTVVPIIRKSIQSSEGTLFVTASCVEAEAIAALREHFTNELGKELIPVGLASSVIPEPPLAKDDEGVVLFLDRILKEYGEKSLIYVAFGTTWWPKDPTKIYTLIDELLQARTPFLLPQSSPLAHIPDDIMSKVAASGLGKIVKWAPQETVLQHSVTGWFITHGGWNSVQEGFRFKVPLIFWPMAGDQPINASLITLKYRAAFEIISVQSGKNMKRPYRCDVQPSFTVEAVREEVRRMLLRIGNGEGDSVRKTAYKLSEEISNVWREGGEAMVEIEGFLRKYVD</sequence>
<organism evidence="2 3">
    <name type="scientific">Marasmius oreades</name>
    <name type="common">fairy-ring Marasmius</name>
    <dbReference type="NCBI Taxonomy" id="181124"/>
    <lineage>
        <taxon>Eukaryota</taxon>
        <taxon>Fungi</taxon>
        <taxon>Dikarya</taxon>
        <taxon>Basidiomycota</taxon>
        <taxon>Agaricomycotina</taxon>
        <taxon>Agaricomycetes</taxon>
        <taxon>Agaricomycetidae</taxon>
        <taxon>Agaricales</taxon>
        <taxon>Marasmiineae</taxon>
        <taxon>Marasmiaceae</taxon>
        <taxon>Marasmius</taxon>
    </lineage>
</organism>
<evidence type="ECO:0000313" key="2">
    <source>
        <dbReference type="EMBL" id="KAG7096241.1"/>
    </source>
</evidence>
<dbReference type="InterPro" id="IPR002213">
    <property type="entry name" value="UDP_glucos_trans"/>
</dbReference>
<evidence type="ECO:0000256" key="1">
    <source>
        <dbReference type="ARBA" id="ARBA00022679"/>
    </source>
</evidence>
<dbReference type="AlphaFoldDB" id="A0A9P7UX42"/>
<dbReference type="Pfam" id="PF00201">
    <property type="entry name" value="UDPGT"/>
    <property type="match status" value="1"/>
</dbReference>
<dbReference type="GO" id="GO:0008194">
    <property type="term" value="F:UDP-glycosyltransferase activity"/>
    <property type="evidence" value="ECO:0007669"/>
    <property type="project" value="InterPro"/>
</dbReference>
<dbReference type="OrthoDB" id="5835829at2759"/>
<dbReference type="PANTHER" id="PTHR48045">
    <property type="entry name" value="UDP-GLYCOSYLTRANSFERASE 72B1"/>
    <property type="match status" value="1"/>
</dbReference>
<keyword evidence="3" id="KW-1185">Reference proteome</keyword>
<name>A0A9P7UX42_9AGAR</name>
<comment type="caution">
    <text evidence="2">The sequence shown here is derived from an EMBL/GenBank/DDBJ whole genome shotgun (WGS) entry which is preliminary data.</text>
</comment>
<reference evidence="2" key="1">
    <citation type="journal article" date="2021" name="Genome Biol. Evol.">
        <title>The assembled and annotated genome of the fairy-ring fungus Marasmius oreades.</title>
        <authorList>
            <person name="Hiltunen M."/>
            <person name="Ament-Velasquez S.L."/>
            <person name="Johannesson H."/>
        </authorList>
    </citation>
    <scope>NUCLEOTIDE SEQUENCE</scope>
    <source>
        <strain evidence="2">03SP1</strain>
    </source>
</reference>
<protein>
    <submittedName>
        <fullName evidence="2">Uncharacterized protein</fullName>
    </submittedName>
</protein>
<accession>A0A9P7UX42</accession>
<dbReference type="RefSeq" id="XP_043012711.1">
    <property type="nucleotide sequence ID" value="XM_043148119.1"/>
</dbReference>
<dbReference type="EMBL" id="CM032182">
    <property type="protein sequence ID" value="KAG7096241.1"/>
    <property type="molecule type" value="Genomic_DNA"/>
</dbReference>
<dbReference type="Gene3D" id="3.40.50.2000">
    <property type="entry name" value="Glycogen Phosphorylase B"/>
    <property type="match status" value="2"/>
</dbReference>
<dbReference type="PANTHER" id="PTHR48045:SF31">
    <property type="entry name" value="UDP-GLYCOSYLTRANSFERASE 76B1-LIKE"/>
    <property type="match status" value="1"/>
</dbReference>
<dbReference type="Proteomes" id="UP001049176">
    <property type="component" value="Chromosome 2"/>
</dbReference>
<dbReference type="GeneID" id="66072766"/>
<evidence type="ECO:0000313" key="3">
    <source>
        <dbReference type="Proteomes" id="UP001049176"/>
    </source>
</evidence>
<gene>
    <name evidence="2" type="ORF">E1B28_003690</name>
</gene>
<proteinExistence type="predicted"/>
<keyword evidence="1" id="KW-0808">Transferase</keyword>